<name>A0AAJ6BMC3_9SPHN</name>
<evidence type="ECO:0000313" key="2">
    <source>
        <dbReference type="Proteomes" id="UP001218362"/>
    </source>
</evidence>
<sequence>MSFARIGFEVRPLFSRDEVGQLRSAISDHMDRVAHALLKPYAETAPGAAFDERIERIAEHDQSFAQLLGISVTTDGFRDPAVAGLAHHPRLAELARKVARCDVGERIFRFRANSSALPHGRQAWHSDVSRCDEGECSLLRVTAWIPLDDAGPATGGLEVAPGLRRQPLPHDESGIKLTILENSLAEARTIIPQVKAGHCLLLDRFTPHRALVNRSGKTRWSLVVWLKAKPEEASAGLSSATDQAHV</sequence>
<protein>
    <submittedName>
        <fullName evidence="1">Phytanoyl-CoA dioxygenase family protein</fullName>
    </submittedName>
</protein>
<dbReference type="SUPFAM" id="SSF51197">
    <property type="entry name" value="Clavaminate synthase-like"/>
    <property type="match status" value="1"/>
</dbReference>
<proteinExistence type="predicted"/>
<dbReference type="KEGG" id="acob:P0Y56_13150"/>
<dbReference type="AlphaFoldDB" id="A0AAJ6BMC3"/>
<dbReference type="Gene3D" id="2.60.120.620">
    <property type="entry name" value="q2cbj1_9rhob like domain"/>
    <property type="match status" value="1"/>
</dbReference>
<keyword evidence="1" id="KW-0560">Oxidoreductase</keyword>
<accession>A0AAJ6BMC3</accession>
<dbReference type="GO" id="GO:0005506">
    <property type="term" value="F:iron ion binding"/>
    <property type="evidence" value="ECO:0007669"/>
    <property type="project" value="UniProtKB-ARBA"/>
</dbReference>
<dbReference type="Proteomes" id="UP001218362">
    <property type="component" value="Chromosome"/>
</dbReference>
<dbReference type="GO" id="GO:0016706">
    <property type="term" value="F:2-oxoglutarate-dependent dioxygenase activity"/>
    <property type="evidence" value="ECO:0007669"/>
    <property type="project" value="UniProtKB-ARBA"/>
</dbReference>
<dbReference type="EMBL" id="CP119316">
    <property type="protein sequence ID" value="WEK45967.1"/>
    <property type="molecule type" value="Genomic_DNA"/>
</dbReference>
<gene>
    <name evidence="1" type="ORF">P0Y56_13150</name>
</gene>
<dbReference type="PANTHER" id="PTHR20883:SF14">
    <property type="entry name" value="PHYTANOYL-COA DIOXYGENASE"/>
    <property type="match status" value="1"/>
</dbReference>
<evidence type="ECO:0000313" key="1">
    <source>
        <dbReference type="EMBL" id="WEK45967.1"/>
    </source>
</evidence>
<dbReference type="InterPro" id="IPR008775">
    <property type="entry name" value="Phytyl_CoA_dOase-like"/>
</dbReference>
<dbReference type="Pfam" id="PF05721">
    <property type="entry name" value="PhyH"/>
    <property type="match status" value="1"/>
</dbReference>
<reference evidence="1" key="1">
    <citation type="submission" date="2023-03" db="EMBL/GenBank/DDBJ databases">
        <title>Andean soil-derived lignocellulolytic bacterial consortium as a source of novel taxa and putative plastic-active enzymes.</title>
        <authorList>
            <person name="Diaz-Garcia L."/>
            <person name="Chuvochina M."/>
            <person name="Feuerriegel G."/>
            <person name="Bunk B."/>
            <person name="Sproer C."/>
            <person name="Streit W.R."/>
            <person name="Rodriguez L.M."/>
            <person name="Overmann J."/>
            <person name="Jimenez D.J."/>
        </authorList>
    </citation>
    <scope>NUCLEOTIDE SEQUENCE</scope>
    <source>
        <strain evidence="1">MAG 26</strain>
    </source>
</reference>
<keyword evidence="1" id="KW-0223">Dioxygenase</keyword>
<dbReference type="PANTHER" id="PTHR20883">
    <property type="entry name" value="PHYTANOYL-COA DIOXYGENASE DOMAIN CONTAINING 1"/>
    <property type="match status" value="1"/>
</dbReference>
<organism evidence="1 2">
    <name type="scientific">Candidatus Andeanibacterium colombiense</name>
    <dbReference type="NCBI Taxonomy" id="3121345"/>
    <lineage>
        <taxon>Bacteria</taxon>
        <taxon>Pseudomonadati</taxon>
        <taxon>Pseudomonadota</taxon>
        <taxon>Alphaproteobacteria</taxon>
        <taxon>Sphingomonadales</taxon>
        <taxon>Sphingomonadaceae</taxon>
        <taxon>Candidatus Andeanibacterium</taxon>
    </lineage>
</organism>